<evidence type="ECO:0000256" key="5">
    <source>
        <dbReference type="SAM" id="MobiDB-lite"/>
    </source>
</evidence>
<feature type="transmembrane region" description="Helical" evidence="6">
    <location>
        <begin position="698"/>
        <end position="718"/>
    </location>
</feature>
<feature type="transmembrane region" description="Helical" evidence="6">
    <location>
        <begin position="636"/>
        <end position="654"/>
    </location>
</feature>
<dbReference type="Pfam" id="PF00005">
    <property type="entry name" value="ABC_tran"/>
    <property type="match status" value="1"/>
</dbReference>
<comment type="similarity">
    <text evidence="1">Belongs to the ABC transporter superfamily.</text>
</comment>
<feature type="compositionally biased region" description="Basic and acidic residues" evidence="5">
    <location>
        <begin position="415"/>
        <end position="425"/>
    </location>
</feature>
<dbReference type="InterPro" id="IPR003593">
    <property type="entry name" value="AAA+_ATPase"/>
</dbReference>
<keyword evidence="6" id="KW-1133">Transmembrane helix</keyword>
<dbReference type="InterPro" id="IPR003439">
    <property type="entry name" value="ABC_transporter-like_ATP-bd"/>
</dbReference>
<feature type="transmembrane region" description="Helical" evidence="6">
    <location>
        <begin position="564"/>
        <end position="588"/>
    </location>
</feature>
<dbReference type="InterPro" id="IPR027417">
    <property type="entry name" value="P-loop_NTPase"/>
</dbReference>
<dbReference type="EMBL" id="CP010519">
    <property type="protein sequence ID" value="AJE81819.1"/>
    <property type="molecule type" value="Genomic_DNA"/>
</dbReference>
<keyword evidence="2" id="KW-0813">Transport</keyword>
<evidence type="ECO:0000256" key="2">
    <source>
        <dbReference type="ARBA" id="ARBA00022448"/>
    </source>
</evidence>
<dbReference type="GO" id="GO:0016887">
    <property type="term" value="F:ATP hydrolysis activity"/>
    <property type="evidence" value="ECO:0007669"/>
    <property type="project" value="InterPro"/>
</dbReference>
<dbReference type="Proteomes" id="UP000031523">
    <property type="component" value="Chromosome"/>
</dbReference>
<organism evidence="8 9">
    <name type="scientific">Streptomyces albus (strain ATCC 21838 / DSM 41398 / FERM P-419 / JCM 4703 / NBRC 107858)</name>
    <dbReference type="NCBI Taxonomy" id="1081613"/>
    <lineage>
        <taxon>Bacteria</taxon>
        <taxon>Bacillati</taxon>
        <taxon>Actinomycetota</taxon>
        <taxon>Actinomycetes</taxon>
        <taxon>Kitasatosporales</taxon>
        <taxon>Streptomycetaceae</taxon>
        <taxon>Streptomyces</taxon>
    </lineage>
</organism>
<dbReference type="KEGG" id="sals:SLNWT_1443"/>
<feature type="domain" description="ABC transporter" evidence="7">
    <location>
        <begin position="2"/>
        <end position="228"/>
    </location>
</feature>
<evidence type="ECO:0000259" key="7">
    <source>
        <dbReference type="PROSITE" id="PS50893"/>
    </source>
</evidence>
<feature type="region of interest" description="Disordered" evidence="5">
    <location>
        <begin position="368"/>
        <end position="471"/>
    </location>
</feature>
<evidence type="ECO:0000256" key="3">
    <source>
        <dbReference type="ARBA" id="ARBA00022741"/>
    </source>
</evidence>
<keyword evidence="9" id="KW-1185">Reference proteome</keyword>
<feature type="transmembrane region" description="Helical" evidence="6">
    <location>
        <begin position="484"/>
        <end position="509"/>
    </location>
</feature>
<evidence type="ECO:0000256" key="4">
    <source>
        <dbReference type="ARBA" id="ARBA00022840"/>
    </source>
</evidence>
<accession>A0A0B5EJY8</accession>
<dbReference type="PROSITE" id="PS50893">
    <property type="entry name" value="ABC_TRANSPORTER_2"/>
    <property type="match status" value="1"/>
</dbReference>
<protein>
    <submittedName>
        <fullName evidence="8">ABC transporter ATP-binding protein</fullName>
    </submittedName>
</protein>
<evidence type="ECO:0000256" key="1">
    <source>
        <dbReference type="ARBA" id="ARBA00005417"/>
    </source>
</evidence>
<reference evidence="8 9" key="1">
    <citation type="submission" date="2015-01" db="EMBL/GenBank/DDBJ databases">
        <title>Enhanced salinomycin production by adjusting the supply of polyketide extender units in Streptomyce albus DSM 41398.</title>
        <authorList>
            <person name="Lu C."/>
        </authorList>
    </citation>
    <scope>NUCLEOTIDE SEQUENCE [LARGE SCALE GENOMIC DNA]</scope>
    <source>
        <strain evidence="9">ATCC 21838 / DSM 41398 / FERM P-419 / JCM 4703 / NBRC 107858</strain>
    </source>
</reference>
<keyword evidence="6" id="KW-0472">Membrane</keyword>
<gene>
    <name evidence="8" type="ORF">SLNWT_1443</name>
</gene>
<evidence type="ECO:0000256" key="6">
    <source>
        <dbReference type="SAM" id="Phobius"/>
    </source>
</evidence>
<dbReference type="Gene3D" id="3.40.50.300">
    <property type="entry name" value="P-loop containing nucleotide triphosphate hydrolases"/>
    <property type="match status" value="1"/>
</dbReference>
<dbReference type="GO" id="GO:0005524">
    <property type="term" value="F:ATP binding"/>
    <property type="evidence" value="ECO:0007669"/>
    <property type="project" value="UniProtKB-KW"/>
</dbReference>
<dbReference type="SUPFAM" id="SSF52540">
    <property type="entry name" value="P-loop containing nucleoside triphosphate hydrolases"/>
    <property type="match status" value="1"/>
</dbReference>
<keyword evidence="4 8" id="KW-0067">ATP-binding</keyword>
<feature type="transmembrane region" description="Helical" evidence="6">
    <location>
        <begin position="608"/>
        <end position="629"/>
    </location>
</feature>
<evidence type="ECO:0000313" key="9">
    <source>
        <dbReference type="Proteomes" id="UP000031523"/>
    </source>
</evidence>
<feature type="compositionally biased region" description="Pro residues" evidence="5">
    <location>
        <begin position="376"/>
        <end position="387"/>
    </location>
</feature>
<feature type="compositionally biased region" description="Basic and acidic residues" evidence="5">
    <location>
        <begin position="435"/>
        <end position="444"/>
    </location>
</feature>
<feature type="region of interest" description="Disordered" evidence="5">
    <location>
        <begin position="289"/>
        <end position="334"/>
    </location>
</feature>
<dbReference type="PANTHER" id="PTHR43335:SF4">
    <property type="entry name" value="ABC TRANSPORTER, ATP-BINDING PROTEIN"/>
    <property type="match status" value="1"/>
</dbReference>
<keyword evidence="3" id="KW-0547">Nucleotide-binding</keyword>
<sequence length="723" mass="76120">MIQAIGLTSNPHRKLPPTVEDVTFEAPAGQVTALLGSPRSGRTTTLRLLLGLEPGRGIACFRGRPLHWFSHPAREVGALLDEVSGHPSRTVRGQLRMLCAAVGVPRGRADEVLDVVGMAGLAEERLGRLSPGMDRRLSLAGALLGDPHTLVLDEPVHDLTGQEARWMHGLLRAHAAQGGTVLFTTAEAREAARIADRVVVLERGRIIAEQPVKEFARTRLRPRVTVRSPYAARLGTLLAKQARAARESVEVTSEDPNRLSVYGSTCAEVGDLAYRHGILLHQLAEESGDVGPGAHGEDVGHGRAPQMNRGVRADGRGRAEAGGGGRPHVPGAPVDLLAGAEQFPISEESNPAVSTHHQEAEEPGLPAAIADSDPAAVPPTHEPVGEPPEPRGRHGQAPPRPLPGRALSSEPGTPAHDEARLEPPSRETTTAVAEEPGRSENAVRRRDRPHPPAAAEELSELPPPLTVRPARHPLRPLSYELRRLTGVATAYLVLGVAVFVSAVTALLLARGGHTPQQRVLAAWPLGLPLPPAALGAGLLGALAFGEEFRYPVLAVDRRVVPRRLSLLGAKLAVSAATGLLLALLTLGTDAALLQLVYGPGLTRVPDDWPAATASWLGLVTGCGWAGVLAAGVFRSATVGIAAVVAVPVLLVPAMEKALAGPSAHSAAGLPGRLRALTLWPFGTERPFVMLVRAAGQPVGLALLLSLFLLSFAYVLTSLRNRAQ</sequence>
<dbReference type="SMART" id="SM00382">
    <property type="entry name" value="AAA"/>
    <property type="match status" value="1"/>
</dbReference>
<name>A0A0B5EJY8_STRA4</name>
<dbReference type="PANTHER" id="PTHR43335">
    <property type="entry name" value="ABC TRANSPORTER, ATP-BINDING PROTEIN"/>
    <property type="match status" value="1"/>
</dbReference>
<dbReference type="AlphaFoldDB" id="A0A0B5EJY8"/>
<evidence type="ECO:0000313" key="8">
    <source>
        <dbReference type="EMBL" id="AJE81819.1"/>
    </source>
</evidence>
<proteinExistence type="inferred from homology"/>
<keyword evidence="6" id="KW-0812">Transmembrane</keyword>